<name>A0ABV1I3J7_9FIRM</name>
<dbReference type="EMBL" id="JBBMFC010000027">
    <property type="protein sequence ID" value="MEQ2579754.1"/>
    <property type="molecule type" value="Genomic_DNA"/>
</dbReference>
<reference evidence="2 3" key="1">
    <citation type="submission" date="2024-03" db="EMBL/GenBank/DDBJ databases">
        <title>Human intestinal bacterial collection.</title>
        <authorList>
            <person name="Pauvert C."/>
            <person name="Hitch T.C.A."/>
            <person name="Clavel T."/>
        </authorList>
    </citation>
    <scope>NUCLEOTIDE SEQUENCE [LARGE SCALE GENOMIC DNA]</scope>
    <source>
        <strain evidence="2 3">CLA-AA-H78B</strain>
    </source>
</reference>
<feature type="region of interest" description="Disordered" evidence="1">
    <location>
        <begin position="436"/>
        <end position="455"/>
    </location>
</feature>
<evidence type="ECO:0008006" key="4">
    <source>
        <dbReference type="Google" id="ProtNLM"/>
    </source>
</evidence>
<evidence type="ECO:0000313" key="2">
    <source>
        <dbReference type="EMBL" id="MEQ2579754.1"/>
    </source>
</evidence>
<dbReference type="InterPro" id="IPR011990">
    <property type="entry name" value="TPR-like_helical_dom_sf"/>
</dbReference>
<dbReference type="SUPFAM" id="SSF48452">
    <property type="entry name" value="TPR-like"/>
    <property type="match status" value="1"/>
</dbReference>
<feature type="region of interest" description="Disordered" evidence="1">
    <location>
        <begin position="341"/>
        <end position="393"/>
    </location>
</feature>
<dbReference type="SUPFAM" id="SSF52540">
    <property type="entry name" value="P-loop containing nucleoside triphosphate hydrolases"/>
    <property type="match status" value="1"/>
</dbReference>
<protein>
    <recommendedName>
        <fullName evidence="4">AAA+ ATPase domain-containing protein</fullName>
    </recommendedName>
</protein>
<dbReference type="Gene3D" id="1.25.40.10">
    <property type="entry name" value="Tetratricopeptide repeat domain"/>
    <property type="match status" value="1"/>
</dbReference>
<evidence type="ECO:0000313" key="3">
    <source>
        <dbReference type="Proteomes" id="UP001470288"/>
    </source>
</evidence>
<dbReference type="Gene3D" id="3.40.50.300">
    <property type="entry name" value="P-loop containing nucleotide triphosphate hydrolases"/>
    <property type="match status" value="1"/>
</dbReference>
<comment type="caution">
    <text evidence="2">The sequence shown here is derived from an EMBL/GenBank/DDBJ whole genome shotgun (WGS) entry which is preliminary data.</text>
</comment>
<sequence>MDKYEYRLKAEQIEKLVKKKDYQTAVKISDTIDWRRVKNLNMLYIVADLYEAVERYEDCMEILNIAYDRAPVGRMLLYKMTEIATRTHNFEEAIKLYREFVKAAPHDQSRYILKYQIYRERGSSLDDQIKTLKEYKTHEYQEKWAYELASLYDQAGMQEDCVRECDELILWFSEGEYVTKAMELKMKYEPLTPVQQDKYDHRYQTGASVNVGEDDYEEREVSVNTDKFSTINLQAELAANLDEMLQKDEGDIDVPDLGLGATEELTIPEVEEIGPEPVEESLESEPVEKSLEPEELTVPDIPAIEEIIEPEPVEESMEPEELMMEELEPEELKMEELMPEEIEPEPVIEEPEPEPVVEELEPEPEPEPVVEELEPEPVVEEIEPEQEPEPVIEELAPEPVVEAIELEPEEPQLIKQITGRIEIDKILQEWDNKKSETAAALKAKEPEEEARKEKVRQETAELVKLISGTSDDIPEDVQQILKDLDEEQKQVNAVVTEDDLPKDIDALDDLDEAEDLTIQELSVPEDIVYAAKPDHEMVESEPKTKPANSNKEKITSETGSMNMIQELEKSLAREVADMTIKEGHLTREQAKIFAYFTAVRGVGEQLASLFKGQAGASKVNSACGNVVVTGESGNGKTTLAIDIVKALQKLQRVESSRLAKISGKKLNTRDIYETLGKLKGGALIIEKAGGLSDASMMALSLAMEGDTGGLLIILEDQKTEIQRLFHKNSNLASKFEYKVDIPVFTNDELIAFARSYARELGFSYDEFAVLALYDRIGNGQTNDHRVSVAEVKDMVDAAIEHSEKGGVRKLFAKITGKSVDEEGYRLLHEQDFEA</sequence>
<proteinExistence type="predicted"/>
<dbReference type="RefSeq" id="WP_349144923.1">
    <property type="nucleotide sequence ID" value="NZ_JBBMFC010000027.1"/>
</dbReference>
<evidence type="ECO:0000256" key="1">
    <source>
        <dbReference type="SAM" id="MobiDB-lite"/>
    </source>
</evidence>
<accession>A0ABV1I3J7</accession>
<keyword evidence="3" id="KW-1185">Reference proteome</keyword>
<gene>
    <name evidence="2" type="ORF">WMO62_13125</name>
</gene>
<dbReference type="Proteomes" id="UP001470288">
    <property type="component" value="Unassembled WGS sequence"/>
</dbReference>
<organism evidence="2 3">
    <name type="scientific">Hominiventricola aquisgranensis</name>
    <dbReference type="NCBI Taxonomy" id="3133164"/>
    <lineage>
        <taxon>Bacteria</taxon>
        <taxon>Bacillati</taxon>
        <taxon>Bacillota</taxon>
        <taxon>Clostridia</taxon>
        <taxon>Lachnospirales</taxon>
        <taxon>Lachnospiraceae</taxon>
        <taxon>Hominiventricola</taxon>
    </lineage>
</organism>
<dbReference type="InterPro" id="IPR027417">
    <property type="entry name" value="P-loop_NTPase"/>
</dbReference>